<evidence type="ECO:0000313" key="11">
    <source>
        <dbReference type="Ensembl" id="ENSGWIP00000000799.1"/>
    </source>
</evidence>
<protein>
    <recommendedName>
        <fullName evidence="9">V-type proton ATPase subunit a</fullName>
    </recommendedName>
</protein>
<dbReference type="GO" id="GO:0005886">
    <property type="term" value="C:plasma membrane"/>
    <property type="evidence" value="ECO:0007669"/>
    <property type="project" value="TreeGrafter"/>
</dbReference>
<dbReference type="GO" id="GO:0051117">
    <property type="term" value="F:ATPase binding"/>
    <property type="evidence" value="ECO:0007669"/>
    <property type="project" value="TreeGrafter"/>
</dbReference>
<evidence type="ECO:0000256" key="8">
    <source>
        <dbReference type="ARBA" id="ARBA00023136"/>
    </source>
</evidence>
<dbReference type="AlphaFoldDB" id="A0A8C5FYE6"/>
<reference evidence="11" key="1">
    <citation type="submission" date="2020-06" db="EMBL/GenBank/DDBJ databases">
        <authorList>
            <consortium name="Wellcome Sanger Institute Data Sharing"/>
        </authorList>
    </citation>
    <scope>NUCLEOTIDE SEQUENCE [LARGE SCALE GENOMIC DNA]</scope>
</reference>
<evidence type="ECO:0000256" key="9">
    <source>
        <dbReference type="RuleBase" id="RU361189"/>
    </source>
</evidence>
<keyword evidence="7 9" id="KW-0406">Ion transport</keyword>
<reference evidence="11" key="3">
    <citation type="submission" date="2025-09" db="UniProtKB">
        <authorList>
            <consortium name="Ensembl"/>
        </authorList>
    </citation>
    <scope>IDENTIFICATION</scope>
</reference>
<keyword evidence="10" id="KW-0175">Coiled coil</keyword>
<dbReference type="GO" id="GO:0007035">
    <property type="term" value="P:vacuolar acidification"/>
    <property type="evidence" value="ECO:0007669"/>
    <property type="project" value="TreeGrafter"/>
</dbReference>
<evidence type="ECO:0000256" key="1">
    <source>
        <dbReference type="ARBA" id="ARBA00004141"/>
    </source>
</evidence>
<keyword evidence="3 9" id="KW-0813">Transport</keyword>
<dbReference type="Pfam" id="PF01496">
    <property type="entry name" value="V_ATPase_I"/>
    <property type="match status" value="2"/>
</dbReference>
<evidence type="ECO:0000256" key="7">
    <source>
        <dbReference type="ARBA" id="ARBA00023065"/>
    </source>
</evidence>
<dbReference type="PANTHER" id="PTHR11629">
    <property type="entry name" value="VACUOLAR PROTON ATPASES"/>
    <property type="match status" value="1"/>
</dbReference>
<dbReference type="Ensembl" id="ENSGWIT00000000870.1">
    <property type="protein sequence ID" value="ENSGWIP00000000799.1"/>
    <property type="gene ID" value="ENSGWIG00000000503.1"/>
</dbReference>
<keyword evidence="8 9" id="KW-0472">Membrane</keyword>
<sequence length="797" mass="91564">MGELFRSEEMTLAQLFLQSEAAYCCVSELGEIGMVQFRDLNPDVNVFQRKFVNEVRRCEEMDRKLRFVEKEIKKANIQIVDTGENPEVPSPRDMIDMEATFEKLENELKEINTNQEALKKNFLELTELKHILRRTQQFFDEVCFIVAFLLCARMKMFFACYRFVAGVIGRERIPTFERMLWRVCRGNVFLRQAEIEDPLEDPTLVHKSVFIIFFQGDQLKNRVKKICEGFRATLYPCPETPQERKEMLAGVNARIDDLQMVLNQTEDHRQRVLQAAAKTVRVWFIKVRKMKAIYHTLNLCNIDVTQKCLIAEVWCPVSDMDSIQFALRRGTEKSGSTVPSILNRMQTNQTPPTYNKTSKFTSGFQSIVDAYGIGSYREMNPAPYTIITFPFLFAVMFGDLGHGVLMTSAALYLVLRETRLIAQKSDNEMFNMVFAGRYIILLMGIFSMYTGLIYNDCFSKSLNIFGSGWSVRPMFDSKRGGNWTFDTLKGSAALQLDPAVDGVFSGPYPIGIDPIWNIAINKLSFLNSFKMKMSVILGVSHMLFGVTLSLFNHLYFQKPLNIYLGFIPEILFMACLFGYLVILVFYKWVSYNVHISKDAPSLLIAFINMFLFNYSDTTNKPLYRGQMAIQIILIVIALACVPCMLIVKTLVLRRQHMWKKHLFKTCKAHTFNFGDVAVHQAIHTIEYCLGCISNTASYLRLWALSLAHAQLSEVLWKMVMHIGLSSKSIGGFVLLAIVFYFFAVLTVAILLIMEGLSAFLHALRLHWVEFQNKFYCGQGFKFLPFTFESILEGRSED</sequence>
<evidence type="ECO:0000256" key="4">
    <source>
        <dbReference type="ARBA" id="ARBA00022692"/>
    </source>
</evidence>
<feature type="transmembrane region" description="Helical" evidence="9">
    <location>
        <begin position="627"/>
        <end position="651"/>
    </location>
</feature>
<feature type="transmembrane region" description="Helical" evidence="9">
    <location>
        <begin position="535"/>
        <end position="556"/>
    </location>
</feature>
<evidence type="ECO:0000256" key="10">
    <source>
        <dbReference type="SAM" id="Coils"/>
    </source>
</evidence>
<feature type="transmembrane region" description="Helical" evidence="9">
    <location>
        <begin position="386"/>
        <end position="415"/>
    </location>
</feature>
<evidence type="ECO:0000256" key="5">
    <source>
        <dbReference type="ARBA" id="ARBA00022781"/>
    </source>
</evidence>
<keyword evidence="5 9" id="KW-0375">Hydrogen ion transport</keyword>
<dbReference type="PIRSF" id="PIRSF001293">
    <property type="entry name" value="ATP6V0A1"/>
    <property type="match status" value="1"/>
</dbReference>
<keyword evidence="12" id="KW-1185">Reference proteome</keyword>
<dbReference type="GO" id="GO:0000220">
    <property type="term" value="C:vacuolar proton-transporting V-type ATPase, V0 domain"/>
    <property type="evidence" value="ECO:0007669"/>
    <property type="project" value="InterPro"/>
</dbReference>
<comment type="similarity">
    <text evidence="2 9">Belongs to the V-ATPase 116 kDa subunit family.</text>
</comment>
<evidence type="ECO:0000256" key="3">
    <source>
        <dbReference type="ARBA" id="ARBA00022448"/>
    </source>
</evidence>
<comment type="subcellular location">
    <subcellularLocation>
        <location evidence="1">Membrane</location>
        <topology evidence="1">Multi-pass membrane protein</topology>
    </subcellularLocation>
</comment>
<name>A0A8C5FYE6_GOUWI</name>
<organism evidence="11 12">
    <name type="scientific">Gouania willdenowi</name>
    <name type="common">Blunt-snouted clingfish</name>
    <name type="synonym">Lepadogaster willdenowi</name>
    <dbReference type="NCBI Taxonomy" id="441366"/>
    <lineage>
        <taxon>Eukaryota</taxon>
        <taxon>Metazoa</taxon>
        <taxon>Chordata</taxon>
        <taxon>Craniata</taxon>
        <taxon>Vertebrata</taxon>
        <taxon>Euteleostomi</taxon>
        <taxon>Actinopterygii</taxon>
        <taxon>Neopterygii</taxon>
        <taxon>Teleostei</taxon>
        <taxon>Neoteleostei</taxon>
        <taxon>Acanthomorphata</taxon>
        <taxon>Ovalentaria</taxon>
        <taxon>Blenniimorphae</taxon>
        <taxon>Blenniiformes</taxon>
        <taxon>Gobiesocoidei</taxon>
        <taxon>Gobiesocidae</taxon>
        <taxon>Gobiesocinae</taxon>
        <taxon>Gouania</taxon>
    </lineage>
</organism>
<feature type="coiled-coil region" evidence="10">
    <location>
        <begin position="58"/>
        <end position="121"/>
    </location>
</feature>
<dbReference type="InterPro" id="IPR026028">
    <property type="entry name" value="V-type_ATPase_116kDa_su_euka"/>
</dbReference>
<feature type="transmembrane region" description="Helical" evidence="9">
    <location>
        <begin position="435"/>
        <end position="454"/>
    </location>
</feature>
<proteinExistence type="inferred from homology"/>
<feature type="transmembrane region" description="Helical" evidence="9">
    <location>
        <begin position="729"/>
        <end position="753"/>
    </location>
</feature>
<evidence type="ECO:0000313" key="12">
    <source>
        <dbReference type="Proteomes" id="UP000694680"/>
    </source>
</evidence>
<reference evidence="11" key="2">
    <citation type="submission" date="2025-08" db="UniProtKB">
        <authorList>
            <consortium name="Ensembl"/>
        </authorList>
    </citation>
    <scope>IDENTIFICATION</scope>
</reference>
<dbReference type="Proteomes" id="UP000694680">
    <property type="component" value="Chromosome 8"/>
</dbReference>
<evidence type="ECO:0000256" key="6">
    <source>
        <dbReference type="ARBA" id="ARBA00022989"/>
    </source>
</evidence>
<evidence type="ECO:0000256" key="2">
    <source>
        <dbReference type="ARBA" id="ARBA00009904"/>
    </source>
</evidence>
<dbReference type="GO" id="GO:0046961">
    <property type="term" value="F:proton-transporting ATPase activity, rotational mechanism"/>
    <property type="evidence" value="ECO:0007669"/>
    <property type="project" value="InterPro"/>
</dbReference>
<gene>
    <name evidence="11" type="primary">atp6v0a1a</name>
</gene>
<accession>A0A8C5FYE6</accession>
<keyword evidence="4 9" id="KW-0812">Transmembrane</keyword>
<dbReference type="InterPro" id="IPR002490">
    <property type="entry name" value="V-ATPase_116kDa_su"/>
</dbReference>
<keyword evidence="6 9" id="KW-1133">Transmembrane helix</keyword>
<dbReference type="PANTHER" id="PTHR11629:SF91">
    <property type="entry name" value="V-TYPE PROTON ATPASE SUBUNIT A"/>
    <property type="match status" value="1"/>
</dbReference>
<feature type="transmembrane region" description="Helical" evidence="9">
    <location>
        <begin position="562"/>
        <end position="586"/>
    </location>
</feature>
<comment type="function">
    <text evidence="9">Essential component of the vacuolar proton pump (V-ATPase), a multimeric enzyme that catalyzes the translocation of protons across the membranes. Required for assembly and activity of the V-ATPase.</text>
</comment>